<comment type="caution">
    <text evidence="2">The sequence shown here is derived from an EMBL/GenBank/DDBJ whole genome shotgun (WGS) entry which is preliminary data.</text>
</comment>
<evidence type="ECO:0000313" key="2">
    <source>
        <dbReference type="EMBL" id="KAK2944159.1"/>
    </source>
</evidence>
<protein>
    <submittedName>
        <fullName evidence="2">Uncharacterized protein</fullName>
    </submittedName>
</protein>
<proteinExistence type="predicted"/>
<reference evidence="2 3" key="1">
    <citation type="journal article" date="2022" name="bioRxiv">
        <title>Genomics of Preaxostyla Flagellates Illuminates Evolutionary Transitions and the Path Towards Mitochondrial Loss.</title>
        <authorList>
            <person name="Novak L.V.F."/>
            <person name="Treitli S.C."/>
            <person name="Pyrih J."/>
            <person name="Halakuc P."/>
            <person name="Pipaliya S.V."/>
            <person name="Vacek V."/>
            <person name="Brzon O."/>
            <person name="Soukal P."/>
            <person name="Eme L."/>
            <person name="Dacks J.B."/>
            <person name="Karnkowska A."/>
            <person name="Elias M."/>
            <person name="Hampl V."/>
        </authorList>
    </citation>
    <scope>NUCLEOTIDE SEQUENCE [LARGE SCALE GENOMIC DNA]</scope>
    <source>
        <strain evidence="2">NAU3</strain>
        <tissue evidence="2">Gut</tissue>
    </source>
</reference>
<evidence type="ECO:0000256" key="1">
    <source>
        <dbReference type="SAM" id="Phobius"/>
    </source>
</evidence>
<dbReference type="Proteomes" id="UP001281761">
    <property type="component" value="Unassembled WGS sequence"/>
</dbReference>
<keyword evidence="1" id="KW-0472">Membrane</keyword>
<accession>A0ABQ9WXD6</accession>
<sequence>MSLVLGTGPLFSFDFSPDLDTRLPQPSSCIFDTLLISSHLVNMSSPGNPSGHTTSRNTNGQQIIGCVVSHCTNHQDGTAMLNPNSPGHFICVNSSFSHCSTETTSDDAPTDQAFTQGDRIENPNTFPIMFTRCTFSHMNSTSNGAAIYIFNCKSLFSINGCHFYRCISTNKWGGGAVRHFADTDWISDFVMTDSSFLECNASCGANAAGGSLAVSMKHGCTITSSIFRSSHATGRGGGCFFNRCGVNITNCVFERCVTGQNGGAISMNELWSLCCKNTAFRGCWYTGAFQGRSAKPTSQGSESTSGSPNVISDWYYTTTSHWIPQISKTTRMTRVEFEPQVVDDAECMGLRIDTAHALQCVMFVHLLHSDGSRLVRVPFGDNGVPSTRGSLVFTTRLPTIANNETFQIYSVSMLGWKCPTNIVHATTTLVAEDKVEVTLFGHDLNFNTFLVIIKDSNNTKTKHTVKSTVGTNLKFTESISFDKSSVFRFGETYTLVSIEVGTYFFPNENASNQTDSIVLRFGGKGFIYEAYTLTIHTTDSLEPYHETTVTLAPKSHMELEDWTATLYPLSGADLLYGRTYEVLEGTPNNDRQTVNVDWGSLSLSDGLKEWKSMRSIEAINSTRCSVSFAVAEKETPTHVGLGRTYTLKSTEDDQHAIVVNDGLLIEVPIKTAPLPRAVLSSISTDDSNGSLRVQLFGKNLVCPKYSITFSTVDDKSKTHRRTFTFSSVSATELESRAVPISEEGADSFLPGRRYTVSAAVSLGQNQTPVASSAPRDPKTVMWIWLVPVIVVSSLCLVLFILALRYCRSQAKRVDIDQPKEESQDTSKTNLKTHKRIIHNRKVDTRLDMSANIHNSQLYNHLLIHQTWCADYPPPPTQATPVYFGTPYAQPNYSHIDDVFA</sequence>
<evidence type="ECO:0000313" key="3">
    <source>
        <dbReference type="Proteomes" id="UP001281761"/>
    </source>
</evidence>
<organism evidence="2 3">
    <name type="scientific">Blattamonas nauphoetae</name>
    <dbReference type="NCBI Taxonomy" id="2049346"/>
    <lineage>
        <taxon>Eukaryota</taxon>
        <taxon>Metamonada</taxon>
        <taxon>Preaxostyla</taxon>
        <taxon>Oxymonadida</taxon>
        <taxon>Blattamonas</taxon>
    </lineage>
</organism>
<feature type="transmembrane region" description="Helical" evidence="1">
    <location>
        <begin position="781"/>
        <end position="803"/>
    </location>
</feature>
<name>A0ABQ9WXD6_9EUKA</name>
<gene>
    <name evidence="2" type="ORF">BLNAU_20906</name>
</gene>
<keyword evidence="1" id="KW-0812">Transmembrane</keyword>
<dbReference type="InterPro" id="IPR011050">
    <property type="entry name" value="Pectin_lyase_fold/virulence"/>
</dbReference>
<keyword evidence="3" id="KW-1185">Reference proteome</keyword>
<dbReference type="SUPFAM" id="SSF51126">
    <property type="entry name" value="Pectin lyase-like"/>
    <property type="match status" value="1"/>
</dbReference>
<keyword evidence="1" id="KW-1133">Transmembrane helix</keyword>
<dbReference type="EMBL" id="JARBJD010000311">
    <property type="protein sequence ID" value="KAK2944159.1"/>
    <property type="molecule type" value="Genomic_DNA"/>
</dbReference>